<keyword evidence="1" id="KW-0732">Signal</keyword>
<accession>A0A8K0RCC9</accession>
<keyword evidence="3" id="KW-1185">Reference proteome</keyword>
<dbReference type="PANTHER" id="PTHR35186">
    <property type="entry name" value="ANK_REP_REGION DOMAIN-CONTAINING PROTEIN"/>
    <property type="match status" value="1"/>
</dbReference>
<reference evidence="2" key="1">
    <citation type="journal article" date="2021" name="Nat. Commun.">
        <title>Genetic determinants of endophytism in the Arabidopsis root mycobiome.</title>
        <authorList>
            <person name="Mesny F."/>
            <person name="Miyauchi S."/>
            <person name="Thiergart T."/>
            <person name="Pickel B."/>
            <person name="Atanasova L."/>
            <person name="Karlsson M."/>
            <person name="Huettel B."/>
            <person name="Barry K.W."/>
            <person name="Haridas S."/>
            <person name="Chen C."/>
            <person name="Bauer D."/>
            <person name="Andreopoulos W."/>
            <person name="Pangilinan J."/>
            <person name="LaButti K."/>
            <person name="Riley R."/>
            <person name="Lipzen A."/>
            <person name="Clum A."/>
            <person name="Drula E."/>
            <person name="Henrissat B."/>
            <person name="Kohler A."/>
            <person name="Grigoriev I.V."/>
            <person name="Martin F.M."/>
            <person name="Hacquard S."/>
        </authorList>
    </citation>
    <scope>NUCLEOTIDE SEQUENCE</scope>
    <source>
        <strain evidence="2">MPI-SDFR-AT-0120</strain>
    </source>
</reference>
<dbReference type="EMBL" id="JAGMVJ010000003">
    <property type="protein sequence ID" value="KAH7092033.1"/>
    <property type="molecule type" value="Genomic_DNA"/>
</dbReference>
<evidence type="ECO:0000313" key="3">
    <source>
        <dbReference type="Proteomes" id="UP000813461"/>
    </source>
</evidence>
<protein>
    <recommendedName>
        <fullName evidence="4">Prion-inhibition and propagation HeLo domain-containing protein</fullName>
    </recommendedName>
</protein>
<gene>
    <name evidence="2" type="ORF">FB567DRAFT_420710</name>
</gene>
<evidence type="ECO:0008006" key="4">
    <source>
        <dbReference type="Google" id="ProtNLM"/>
    </source>
</evidence>
<feature type="non-terminal residue" evidence="2">
    <location>
        <position position="262"/>
    </location>
</feature>
<comment type="caution">
    <text evidence="2">The sequence shown here is derived from an EMBL/GenBank/DDBJ whole genome shotgun (WGS) entry which is preliminary data.</text>
</comment>
<feature type="signal peptide" evidence="1">
    <location>
        <begin position="1"/>
        <end position="20"/>
    </location>
</feature>
<evidence type="ECO:0000256" key="1">
    <source>
        <dbReference type="SAM" id="SignalP"/>
    </source>
</evidence>
<dbReference type="OrthoDB" id="3565018at2759"/>
<evidence type="ECO:0000313" key="2">
    <source>
        <dbReference type="EMBL" id="KAH7092033.1"/>
    </source>
</evidence>
<sequence length="262" mass="30099">MSGVEIAGLVLGALPLLIHALENYHASLDILKDWHTVQRAYRHSLRTLGIQKVLFEGNVERFLLPLVVDDDELRVLMANPAGKGWENPELEKRLQQRLPESYHLFIDTIVNINRIVEALKKELGVTNPSFQARVDKNGTVHKSSSRVDLLSRANFEFQAKRIKFSLKKTSRERLFRELEEACNQMQKLLEIDDQVATARQQRKTSQTARLINRKMSDFWRHAKRLHEALIKSWQCGCVSHTANLGLASVTSDRTEFDMLFGL</sequence>
<name>A0A8K0RCC9_9PLEO</name>
<dbReference type="PANTHER" id="PTHR35186:SF4">
    <property type="entry name" value="PRION-INHIBITION AND PROPAGATION HELO DOMAIN-CONTAINING PROTEIN"/>
    <property type="match status" value="1"/>
</dbReference>
<organism evidence="2 3">
    <name type="scientific">Paraphoma chrysanthemicola</name>
    <dbReference type="NCBI Taxonomy" id="798071"/>
    <lineage>
        <taxon>Eukaryota</taxon>
        <taxon>Fungi</taxon>
        <taxon>Dikarya</taxon>
        <taxon>Ascomycota</taxon>
        <taxon>Pezizomycotina</taxon>
        <taxon>Dothideomycetes</taxon>
        <taxon>Pleosporomycetidae</taxon>
        <taxon>Pleosporales</taxon>
        <taxon>Pleosporineae</taxon>
        <taxon>Phaeosphaeriaceae</taxon>
        <taxon>Paraphoma</taxon>
    </lineage>
</organism>
<proteinExistence type="predicted"/>
<feature type="chain" id="PRO_5035436718" description="Prion-inhibition and propagation HeLo domain-containing protein" evidence="1">
    <location>
        <begin position="21"/>
        <end position="262"/>
    </location>
</feature>
<dbReference type="Proteomes" id="UP000813461">
    <property type="component" value="Unassembled WGS sequence"/>
</dbReference>
<dbReference type="AlphaFoldDB" id="A0A8K0RCC9"/>